<dbReference type="Pfam" id="PF00248">
    <property type="entry name" value="Aldo_ket_red"/>
    <property type="match status" value="1"/>
</dbReference>
<feature type="domain" description="NADP-dependent oxidoreductase" evidence="2">
    <location>
        <begin position="15"/>
        <end position="282"/>
    </location>
</feature>
<name>A0A383R572_PAEAL</name>
<accession>A0A383R572</accession>
<gene>
    <name evidence="3" type="ORF">PBLR_10665</name>
</gene>
<dbReference type="PANTHER" id="PTHR43625">
    <property type="entry name" value="AFLATOXIN B1 ALDEHYDE REDUCTASE"/>
    <property type="match status" value="1"/>
</dbReference>
<organism evidence="3 4">
    <name type="scientific">Paenibacillus alvei</name>
    <name type="common">Bacillus alvei</name>
    <dbReference type="NCBI Taxonomy" id="44250"/>
    <lineage>
        <taxon>Bacteria</taxon>
        <taxon>Bacillati</taxon>
        <taxon>Bacillota</taxon>
        <taxon>Bacilli</taxon>
        <taxon>Bacillales</taxon>
        <taxon>Paenibacillaceae</taxon>
        <taxon>Paenibacillus</taxon>
    </lineage>
</organism>
<evidence type="ECO:0000256" key="1">
    <source>
        <dbReference type="ARBA" id="ARBA00023002"/>
    </source>
</evidence>
<dbReference type="InterPro" id="IPR036812">
    <property type="entry name" value="NAD(P)_OxRdtase_dom_sf"/>
</dbReference>
<keyword evidence="1" id="KW-0560">Oxidoreductase</keyword>
<dbReference type="PRINTS" id="PR00069">
    <property type="entry name" value="ALDKETRDTASE"/>
</dbReference>
<dbReference type="AlphaFoldDB" id="A0A383R572"/>
<dbReference type="GO" id="GO:0016491">
    <property type="term" value="F:oxidoreductase activity"/>
    <property type="evidence" value="ECO:0007669"/>
    <property type="project" value="UniProtKB-KW"/>
</dbReference>
<protein>
    <submittedName>
        <fullName evidence="3">Aldo/keto reductase</fullName>
    </submittedName>
</protein>
<dbReference type="PANTHER" id="PTHR43625:SF40">
    <property type="entry name" value="ALDO-KETO REDUCTASE YAKC [NADP(+)]"/>
    <property type="match status" value="1"/>
</dbReference>
<dbReference type="InterPro" id="IPR050791">
    <property type="entry name" value="Aldo-Keto_reductase"/>
</dbReference>
<dbReference type="EMBL" id="LS992241">
    <property type="protein sequence ID" value="SYX82245.1"/>
    <property type="molecule type" value="Genomic_DNA"/>
</dbReference>
<dbReference type="InterPro" id="IPR020471">
    <property type="entry name" value="AKR"/>
</dbReference>
<dbReference type="Proteomes" id="UP000304148">
    <property type="component" value="Chromosome"/>
</dbReference>
<evidence type="ECO:0000259" key="2">
    <source>
        <dbReference type="Pfam" id="PF00248"/>
    </source>
</evidence>
<dbReference type="GO" id="GO:0005737">
    <property type="term" value="C:cytoplasm"/>
    <property type="evidence" value="ECO:0007669"/>
    <property type="project" value="TreeGrafter"/>
</dbReference>
<evidence type="ECO:0000313" key="4">
    <source>
        <dbReference type="Proteomes" id="UP000304148"/>
    </source>
</evidence>
<proteinExistence type="predicted"/>
<dbReference type="SUPFAM" id="SSF51430">
    <property type="entry name" value="NAD(P)-linked oxidoreductase"/>
    <property type="match status" value="1"/>
</dbReference>
<evidence type="ECO:0000313" key="3">
    <source>
        <dbReference type="EMBL" id="SYX82245.1"/>
    </source>
</evidence>
<dbReference type="Gene3D" id="3.20.20.100">
    <property type="entry name" value="NADP-dependent oxidoreductase domain"/>
    <property type="match status" value="1"/>
</dbReference>
<sequence length="289" mass="31559">MMHTLLGTTQIQVSKLGLGCAPLSVAGRPDRGQAIATIQAAFESGITLFDTADTYCLNDHDLGHNEQLLQEALSAYSTEEYLIITKGGLARPNGAWICDGRPDSLRSACELSLHTLKRECHPLYILHAPDPSVPIEESVGALSRLQEEGKILHIGLSNVTVSECQRVQQIAPITCIQNRLHLHDRHSNDVLRYCDEHSISFIAYSPFGGPSNSIHLQNHPVLTELAEKHSASPYQIVIAWLLALSPNLIPIPAATKPSSIQDSARGMDIQLDEADLRLLTNIDQANIST</sequence>
<dbReference type="InterPro" id="IPR023210">
    <property type="entry name" value="NADP_OxRdtase_dom"/>
</dbReference>
<reference evidence="4" key="1">
    <citation type="submission" date="2018-08" db="EMBL/GenBank/DDBJ databases">
        <authorList>
            <person name="Chevrot R."/>
        </authorList>
    </citation>
    <scope>NUCLEOTIDE SEQUENCE [LARGE SCALE GENOMIC DNA]</scope>
</reference>
<dbReference type="CDD" id="cd19088">
    <property type="entry name" value="AKR_AKR13B1"/>
    <property type="match status" value="1"/>
</dbReference>